<evidence type="ECO:0000313" key="3">
    <source>
        <dbReference type="Proteomes" id="UP000785679"/>
    </source>
</evidence>
<sequence>MDSLTGSSSASLVSSESLRSSLENFDPYYERSRSNDLRQSFDSAGCANPIPSTSDHFNYQTQMKGVQSKKKPANQE</sequence>
<protein>
    <submittedName>
        <fullName evidence="2">Uncharacterized protein</fullName>
    </submittedName>
</protein>
<gene>
    <name evidence="2" type="ORF">FGO68_gene4622</name>
</gene>
<accession>A0A8J8T731</accession>
<feature type="compositionally biased region" description="Polar residues" evidence="1">
    <location>
        <begin position="50"/>
        <end position="65"/>
    </location>
</feature>
<organism evidence="2 3">
    <name type="scientific">Halteria grandinella</name>
    <dbReference type="NCBI Taxonomy" id="5974"/>
    <lineage>
        <taxon>Eukaryota</taxon>
        <taxon>Sar</taxon>
        <taxon>Alveolata</taxon>
        <taxon>Ciliophora</taxon>
        <taxon>Intramacronucleata</taxon>
        <taxon>Spirotrichea</taxon>
        <taxon>Stichotrichia</taxon>
        <taxon>Sporadotrichida</taxon>
        <taxon>Halteriidae</taxon>
        <taxon>Halteria</taxon>
    </lineage>
</organism>
<evidence type="ECO:0000313" key="2">
    <source>
        <dbReference type="EMBL" id="TNV84754.1"/>
    </source>
</evidence>
<feature type="compositionally biased region" description="Basic residues" evidence="1">
    <location>
        <begin position="67"/>
        <end position="76"/>
    </location>
</feature>
<dbReference type="Proteomes" id="UP000785679">
    <property type="component" value="Unassembled WGS sequence"/>
</dbReference>
<dbReference type="EMBL" id="RRYP01002449">
    <property type="protein sequence ID" value="TNV84754.1"/>
    <property type="molecule type" value="Genomic_DNA"/>
</dbReference>
<evidence type="ECO:0000256" key="1">
    <source>
        <dbReference type="SAM" id="MobiDB-lite"/>
    </source>
</evidence>
<keyword evidence="3" id="KW-1185">Reference proteome</keyword>
<reference evidence="2" key="1">
    <citation type="submission" date="2019-06" db="EMBL/GenBank/DDBJ databases">
        <authorList>
            <person name="Zheng W."/>
        </authorList>
    </citation>
    <scope>NUCLEOTIDE SEQUENCE</scope>
    <source>
        <strain evidence="2">QDHG01</strain>
    </source>
</reference>
<proteinExistence type="predicted"/>
<feature type="region of interest" description="Disordered" evidence="1">
    <location>
        <begin position="33"/>
        <end position="76"/>
    </location>
</feature>
<name>A0A8J8T731_HALGN</name>
<dbReference type="AlphaFoldDB" id="A0A8J8T731"/>
<comment type="caution">
    <text evidence="2">The sequence shown here is derived from an EMBL/GenBank/DDBJ whole genome shotgun (WGS) entry which is preliminary data.</text>
</comment>